<dbReference type="PROSITE" id="PS51278">
    <property type="entry name" value="GATASE_TYPE_2"/>
    <property type="match status" value="1"/>
</dbReference>
<gene>
    <name evidence="9" type="primary">asnB</name>
    <name evidence="9" type="ORF">JQ619_22295</name>
</gene>
<dbReference type="Gene3D" id="3.60.20.10">
    <property type="entry name" value="Glutamine Phosphoribosylpyrophosphate, subunit 1, domain 1"/>
    <property type="match status" value="1"/>
</dbReference>
<evidence type="ECO:0000256" key="4">
    <source>
        <dbReference type="ARBA" id="ARBA00022741"/>
    </source>
</evidence>
<accession>A0ABS5GAZ2</accession>
<dbReference type="PIRSF" id="PIRSF001589">
    <property type="entry name" value="Asn_synthetase_glu-h"/>
    <property type="match status" value="1"/>
</dbReference>
<evidence type="ECO:0000256" key="1">
    <source>
        <dbReference type="ARBA" id="ARBA00005187"/>
    </source>
</evidence>
<reference evidence="10" key="1">
    <citation type="journal article" date="2021" name="ISME J.">
        <title>Evolutionary origin and ecological implication of a unique nif island in free-living Bradyrhizobium lineages.</title>
        <authorList>
            <person name="Tao J."/>
        </authorList>
    </citation>
    <scope>NUCLEOTIDE SEQUENCE [LARGE SCALE GENOMIC DNA]</scope>
    <source>
        <strain evidence="10">SZCCT0094</strain>
    </source>
</reference>
<dbReference type="SUPFAM" id="SSF56235">
    <property type="entry name" value="N-terminal nucleophile aminohydrolases (Ntn hydrolases)"/>
    <property type="match status" value="1"/>
</dbReference>
<keyword evidence="6" id="KW-0315">Glutamine amidotransferase</keyword>
<evidence type="ECO:0000313" key="9">
    <source>
        <dbReference type="EMBL" id="MBR1138498.1"/>
    </source>
</evidence>
<dbReference type="InterPro" id="IPR051786">
    <property type="entry name" value="ASN_synthetase/amidase"/>
</dbReference>
<evidence type="ECO:0000313" key="10">
    <source>
        <dbReference type="Proteomes" id="UP001314635"/>
    </source>
</evidence>
<evidence type="ECO:0000256" key="6">
    <source>
        <dbReference type="ARBA" id="ARBA00022962"/>
    </source>
</evidence>
<comment type="similarity">
    <text evidence="2">Belongs to the asparagine synthetase family.</text>
</comment>
<dbReference type="EC" id="6.3.5.4" evidence="3"/>
<dbReference type="RefSeq" id="WP_172242816.1">
    <property type="nucleotide sequence ID" value="NZ_JABFDP010000044.1"/>
</dbReference>
<protein>
    <recommendedName>
        <fullName evidence="3">asparagine synthase (glutamine-hydrolyzing)</fullName>
        <ecNumber evidence="3">6.3.5.4</ecNumber>
    </recommendedName>
</protein>
<dbReference type="SUPFAM" id="SSF52402">
    <property type="entry name" value="Adenine nucleotide alpha hydrolases-like"/>
    <property type="match status" value="1"/>
</dbReference>
<keyword evidence="4" id="KW-0547">Nucleotide-binding</keyword>
<keyword evidence="5" id="KW-0067">ATP-binding</keyword>
<dbReference type="PANTHER" id="PTHR43284:SF1">
    <property type="entry name" value="ASPARAGINE SYNTHETASE"/>
    <property type="match status" value="1"/>
</dbReference>
<dbReference type="Proteomes" id="UP001314635">
    <property type="component" value="Unassembled WGS sequence"/>
</dbReference>
<dbReference type="PANTHER" id="PTHR43284">
    <property type="entry name" value="ASPARAGINE SYNTHETASE (GLUTAMINE-HYDROLYZING)"/>
    <property type="match status" value="1"/>
</dbReference>
<comment type="caution">
    <text evidence="9">The sequence shown here is derived from an EMBL/GenBank/DDBJ whole genome shotgun (WGS) entry which is preliminary data.</text>
</comment>
<dbReference type="InterPro" id="IPR029055">
    <property type="entry name" value="Ntn_hydrolases_N"/>
</dbReference>
<keyword evidence="9" id="KW-0436">Ligase</keyword>
<dbReference type="Pfam" id="PF00733">
    <property type="entry name" value="Asn_synthase"/>
    <property type="match status" value="1"/>
</dbReference>
<dbReference type="CDD" id="cd01991">
    <property type="entry name" value="Asn_synthase_B_C"/>
    <property type="match status" value="1"/>
</dbReference>
<dbReference type="CDD" id="cd00712">
    <property type="entry name" value="AsnB"/>
    <property type="match status" value="1"/>
</dbReference>
<dbReference type="InterPro" id="IPR017932">
    <property type="entry name" value="GATase_2_dom"/>
</dbReference>
<evidence type="ECO:0000256" key="5">
    <source>
        <dbReference type="ARBA" id="ARBA00022840"/>
    </source>
</evidence>
<comment type="catalytic activity">
    <reaction evidence="7">
        <text>L-aspartate + L-glutamine + ATP + H2O = L-asparagine + L-glutamate + AMP + diphosphate + H(+)</text>
        <dbReference type="Rhea" id="RHEA:12228"/>
        <dbReference type="ChEBI" id="CHEBI:15377"/>
        <dbReference type="ChEBI" id="CHEBI:15378"/>
        <dbReference type="ChEBI" id="CHEBI:29985"/>
        <dbReference type="ChEBI" id="CHEBI:29991"/>
        <dbReference type="ChEBI" id="CHEBI:30616"/>
        <dbReference type="ChEBI" id="CHEBI:33019"/>
        <dbReference type="ChEBI" id="CHEBI:58048"/>
        <dbReference type="ChEBI" id="CHEBI:58359"/>
        <dbReference type="ChEBI" id="CHEBI:456215"/>
        <dbReference type="EC" id="6.3.5.4"/>
    </reaction>
</comment>
<dbReference type="InterPro" id="IPR001962">
    <property type="entry name" value="Asn_synthase"/>
</dbReference>
<evidence type="ECO:0000256" key="2">
    <source>
        <dbReference type="ARBA" id="ARBA00005752"/>
    </source>
</evidence>
<dbReference type="InterPro" id="IPR014729">
    <property type="entry name" value="Rossmann-like_a/b/a_fold"/>
</dbReference>
<proteinExistence type="inferred from homology"/>
<evidence type="ECO:0000256" key="3">
    <source>
        <dbReference type="ARBA" id="ARBA00012737"/>
    </source>
</evidence>
<comment type="pathway">
    <text evidence="1">Amino-acid biosynthesis; L-asparagine biosynthesis; L-asparagine from L-aspartate (L-Gln route): step 1/1.</text>
</comment>
<dbReference type="GO" id="GO:0004066">
    <property type="term" value="F:asparagine synthase (glutamine-hydrolyzing) activity"/>
    <property type="evidence" value="ECO:0007669"/>
    <property type="project" value="UniProtKB-EC"/>
</dbReference>
<dbReference type="NCBIfam" id="TIGR01536">
    <property type="entry name" value="asn_synth_AEB"/>
    <property type="match status" value="1"/>
</dbReference>
<dbReference type="Pfam" id="PF13537">
    <property type="entry name" value="GATase_7"/>
    <property type="match status" value="1"/>
</dbReference>
<dbReference type="InterPro" id="IPR033738">
    <property type="entry name" value="AsnB_N"/>
</dbReference>
<feature type="domain" description="Glutamine amidotransferase type-2" evidence="8">
    <location>
        <begin position="2"/>
        <end position="207"/>
    </location>
</feature>
<dbReference type="Gene3D" id="3.40.50.620">
    <property type="entry name" value="HUPs"/>
    <property type="match status" value="1"/>
</dbReference>
<evidence type="ECO:0000259" key="8">
    <source>
        <dbReference type="PROSITE" id="PS51278"/>
    </source>
</evidence>
<name>A0ABS5GAZ2_9BRAD</name>
<evidence type="ECO:0000256" key="7">
    <source>
        <dbReference type="ARBA" id="ARBA00048741"/>
    </source>
</evidence>
<dbReference type="InterPro" id="IPR006426">
    <property type="entry name" value="Asn_synth_AEB"/>
</dbReference>
<organism evidence="9 10">
    <name type="scientific">Bradyrhizobium denitrificans</name>
    <dbReference type="NCBI Taxonomy" id="2734912"/>
    <lineage>
        <taxon>Bacteria</taxon>
        <taxon>Pseudomonadati</taxon>
        <taxon>Pseudomonadota</taxon>
        <taxon>Alphaproteobacteria</taxon>
        <taxon>Hyphomicrobiales</taxon>
        <taxon>Nitrobacteraceae</taxon>
        <taxon>Bradyrhizobium</taxon>
    </lineage>
</organism>
<sequence length="581" mass="63446">MCGIAGIIGIADAGVADRMICAMAHRGPDGIGALHGEWFSARMVRLSIVDPRGGDQPIYDSTRRVAVLFNGEIFNHRELREELERKGVRFSTRCDTEVIAQLYALEGLQAITRLQGMFAIALFDGNMVHLCRDGFGIKPLYVCQSSAYSLLFASEIKALSASTAFSARVNWQAVVDNTVQGYPAAGTTFLQDVHELAPGTIMTVERGSERIACSTRRFRTVQFVPDNDRDLDANAAKLLTALDTAVSRQFACEASIGVSLSGGLDSSAITILAAKRGATPVHAICVSESTLSDDLEVARHVARSYPVSITERSVEPDEYVGALADVAWIEEQISTFSAIPNYFLAMEAAKHHRVMMSGEGADELFGGYKTYLGHAKDAQERLDRVSRLSARGITPHPNIMHDLKRLAAARSDDEHAEIVFDIYLHDQLVSNHLQIADKYYMAFGVECRVPYLDDIFAGVALQLPLEHRVNRRLGIQKVALKAAAASLGPVACLAAMRRKLGLPSALGTMHRSLLRPPFSQHRSIYARSLGAVAPFTGIYGLAFDLFAHIFVKGRGERPHTNLVADLLREGLTRREAAALPV</sequence>
<keyword evidence="10" id="KW-1185">Reference proteome</keyword>
<dbReference type="EMBL" id="JAFCLK010000021">
    <property type="protein sequence ID" value="MBR1138498.1"/>
    <property type="molecule type" value="Genomic_DNA"/>
</dbReference>